<reference evidence="1 2" key="1">
    <citation type="submission" date="2017-06" db="EMBL/GenBank/DDBJ databases">
        <authorList>
            <person name="Kim H.J."/>
            <person name="Triplett B.A."/>
        </authorList>
    </citation>
    <scope>NUCLEOTIDE SEQUENCE [LARGE SCALE GENOMIC DNA]</scope>
    <source>
        <strain evidence="1 2">DS15</strain>
    </source>
</reference>
<name>A0A239KR11_9SPHN</name>
<gene>
    <name evidence="1" type="ORF">SAMN06295955_11565</name>
</gene>
<evidence type="ECO:0000313" key="1">
    <source>
        <dbReference type="EMBL" id="SNT19634.1"/>
    </source>
</evidence>
<organism evidence="1 2">
    <name type="scientific">Sphingopyxis indica</name>
    <dbReference type="NCBI Taxonomy" id="436663"/>
    <lineage>
        <taxon>Bacteria</taxon>
        <taxon>Pseudomonadati</taxon>
        <taxon>Pseudomonadota</taxon>
        <taxon>Alphaproteobacteria</taxon>
        <taxon>Sphingomonadales</taxon>
        <taxon>Sphingomonadaceae</taxon>
        <taxon>Sphingopyxis</taxon>
    </lineage>
</organism>
<dbReference type="Proteomes" id="UP000198339">
    <property type="component" value="Unassembled WGS sequence"/>
</dbReference>
<proteinExistence type="predicted"/>
<dbReference type="OrthoDB" id="7449688at2"/>
<sequence length="131" mass="13567">MSEFYADMRQMATELLAPTSEGGLGQGSIEIVREVPGAPGANPWDPPAPSTYARIPLDGAARGVAKELIGAPVETGGQIVATDLMVIVSVWGGAYEPGDVLEIDGAPVTVLKVDNIPAAGPPCAIRFVVRR</sequence>
<evidence type="ECO:0000313" key="2">
    <source>
        <dbReference type="Proteomes" id="UP000198339"/>
    </source>
</evidence>
<protein>
    <submittedName>
        <fullName evidence="1">Uncharacterized protein</fullName>
    </submittedName>
</protein>
<dbReference type="RefSeq" id="WP_089217077.1">
    <property type="nucleotide sequence ID" value="NZ_FZPA01000015.1"/>
</dbReference>
<accession>A0A239KR11</accession>
<dbReference type="EMBL" id="FZPA01000015">
    <property type="protein sequence ID" value="SNT19634.1"/>
    <property type="molecule type" value="Genomic_DNA"/>
</dbReference>
<keyword evidence="2" id="KW-1185">Reference proteome</keyword>
<dbReference type="AlphaFoldDB" id="A0A239KR11"/>